<accession>A0ABT0A6F1</accession>
<keyword evidence="1" id="KW-0560">Oxidoreductase</keyword>
<evidence type="ECO:0000259" key="4">
    <source>
        <dbReference type="SMART" id="SM01274"/>
    </source>
</evidence>
<dbReference type="SMART" id="SM00919">
    <property type="entry name" value="Malic_M"/>
    <property type="match status" value="1"/>
</dbReference>
<dbReference type="Pfam" id="PF03949">
    <property type="entry name" value="Malic_M"/>
    <property type="match status" value="1"/>
</dbReference>
<dbReference type="CDD" id="cd05311">
    <property type="entry name" value="NAD_bind_2_malic_enz"/>
    <property type="match status" value="1"/>
</dbReference>
<dbReference type="Gene3D" id="3.40.50.10750">
    <property type="entry name" value="Isocitrate/Isopropylmalate dehydrogenase-like"/>
    <property type="match status" value="1"/>
</dbReference>
<reference evidence="5 6" key="1">
    <citation type="submission" date="2022-03" db="EMBL/GenBank/DDBJ databases">
        <title>Luteimonas soily sp. nov., a novel bacterium isolated from the soil.</title>
        <authorList>
            <person name="Zhang X."/>
        </authorList>
    </citation>
    <scope>NUCLEOTIDE SEQUENCE [LARGE SCALE GENOMIC DNA]</scope>
    <source>
        <strain evidence="5 6">50</strain>
    </source>
</reference>
<dbReference type="RefSeq" id="WP_243322141.1">
    <property type="nucleotide sequence ID" value="NZ_JALGCL010000004.1"/>
</dbReference>
<evidence type="ECO:0000256" key="1">
    <source>
        <dbReference type="ARBA" id="ARBA00023002"/>
    </source>
</evidence>
<dbReference type="Gene3D" id="3.40.50.10380">
    <property type="entry name" value="Malic enzyme, N-terminal domain"/>
    <property type="match status" value="1"/>
</dbReference>
<dbReference type="Proteomes" id="UP001165423">
    <property type="component" value="Unassembled WGS sequence"/>
</dbReference>
<dbReference type="EMBL" id="JALGCL010000004">
    <property type="protein sequence ID" value="MCJ0826542.1"/>
    <property type="molecule type" value="Genomic_DNA"/>
</dbReference>
<dbReference type="InterPro" id="IPR046346">
    <property type="entry name" value="Aminoacid_DH-like_N_sf"/>
</dbReference>
<sequence length="837" mass="90286">MPPPPANAAFCAIGAGGGHRRATGAAGVSPEAARIECPTEVRDPMSDTPAPGSPGNPSSGSLPASPANPSENFQQAALDYHRFAPPGKIKVVATKPMVTQRDLALAYSPGVAYACEAIVADPNQASALTARGNLVAVITNGTAVLGLGDIGPLAGKPVMEGKGILFQKFAGIDVFDIELNERDPDKLVDIIAAMEPTFGGINLEDIKAPECFIVERKLRERMNIPVFHDDQHGTAIIVGAAIYNALEVVGKKIEDVKLATAGAGAAGIACLDMLVALGMKPENILAVDREGVLYTGRAHLDPDKQRYARDTDKRTLGEIVAGADIFLGLSAGGVLKPEMLATMAPRPIILALANPNPEILPEDAKRVRPDCIIATGRSDYPNQVNNALCFPYIFRGALDVGAREINEAMKLACVRAIAQLARMEAGDLAAAYGGDIPSFGPDYLIPRPFDPRLLVMLAPAVARAAMESGIATRPIADFDAYEETLAQFIYRTGLLMKPVYDRARGDRQRVVYAEGEEEVVLRAVQTVIDEQLARPILIGRPDVIAARIERLGLRMRAGVDFELTNINSDPRFDDYWQQYHALTERRGVTPAAAKNLIRSRPTLIAALMVERGEADAMICGLVGRYHKKLGYLRSVFDFDKGVQGTAAMTGVINEQGVWFFLDTHVQLDPSAEQIAEATLQASYRLKLFGIEPKIALLSHSNYGSHDDASAQKMRKARELVLARAPKLEIDGEMMADTAWNAELRQHIFPHTTLTGRANLFVMPNLDAANIAYNMVRVMTDGVAIGPILMGLDQAAHILTPASTPRRVINMTAIAAVEAQLRKQRETGVGMGRLLREE</sequence>
<evidence type="ECO:0000313" key="5">
    <source>
        <dbReference type="EMBL" id="MCJ0826542.1"/>
    </source>
</evidence>
<name>A0ABT0A6F1_9GAMM</name>
<evidence type="ECO:0000256" key="2">
    <source>
        <dbReference type="SAM" id="MobiDB-lite"/>
    </source>
</evidence>
<dbReference type="InterPro" id="IPR045213">
    <property type="entry name" value="Malic_NAD-bd_bact_type"/>
</dbReference>
<dbReference type="Pfam" id="PF00390">
    <property type="entry name" value="malic"/>
    <property type="match status" value="2"/>
</dbReference>
<dbReference type="PANTHER" id="PTHR43237">
    <property type="entry name" value="NADP-DEPENDENT MALIC ENZYME"/>
    <property type="match status" value="1"/>
</dbReference>
<feature type="domain" description="Malic enzyme NAD-binding" evidence="3">
    <location>
        <begin position="231"/>
        <end position="466"/>
    </location>
</feature>
<dbReference type="InterPro" id="IPR036291">
    <property type="entry name" value="NAD(P)-bd_dom_sf"/>
</dbReference>
<dbReference type="InterPro" id="IPR012301">
    <property type="entry name" value="Malic_N_dom"/>
</dbReference>
<protein>
    <submittedName>
        <fullName evidence="5">NADP-dependent malic enzyme</fullName>
    </submittedName>
</protein>
<evidence type="ECO:0000313" key="6">
    <source>
        <dbReference type="Proteomes" id="UP001165423"/>
    </source>
</evidence>
<keyword evidence="6" id="KW-1185">Reference proteome</keyword>
<dbReference type="SUPFAM" id="SSF53223">
    <property type="entry name" value="Aminoacid dehydrogenase-like, N-terminal domain"/>
    <property type="match status" value="1"/>
</dbReference>
<comment type="caution">
    <text evidence="5">The sequence shown here is derived from an EMBL/GenBank/DDBJ whole genome shotgun (WGS) entry which is preliminary data.</text>
</comment>
<dbReference type="InterPro" id="IPR002505">
    <property type="entry name" value="PTA_PTB"/>
</dbReference>
<dbReference type="InterPro" id="IPR037062">
    <property type="entry name" value="Malic_N_dom_sf"/>
</dbReference>
<organism evidence="5 6">
    <name type="scientific">Cognatiluteimonas sedimenti</name>
    <dbReference type="NCBI Taxonomy" id="2927791"/>
    <lineage>
        <taxon>Bacteria</taxon>
        <taxon>Pseudomonadati</taxon>
        <taxon>Pseudomonadota</taxon>
        <taxon>Gammaproteobacteria</taxon>
        <taxon>Lysobacterales</taxon>
        <taxon>Lysobacteraceae</taxon>
        <taxon>Cognatiluteimonas</taxon>
    </lineage>
</organism>
<dbReference type="Pfam" id="PF01515">
    <property type="entry name" value="PTA_PTB"/>
    <property type="match status" value="1"/>
</dbReference>
<dbReference type="InterPro" id="IPR051674">
    <property type="entry name" value="Malate_Decarboxylase"/>
</dbReference>
<proteinExistence type="predicted"/>
<dbReference type="InterPro" id="IPR042112">
    <property type="entry name" value="P_AcTrfase_dom2"/>
</dbReference>
<feature type="region of interest" description="Disordered" evidence="2">
    <location>
        <begin position="16"/>
        <end position="71"/>
    </location>
</feature>
<dbReference type="InterPro" id="IPR042113">
    <property type="entry name" value="P_AcTrfase_dom1"/>
</dbReference>
<dbReference type="SMART" id="SM01274">
    <property type="entry name" value="malic"/>
    <property type="match status" value="1"/>
</dbReference>
<dbReference type="PANTHER" id="PTHR43237:SF4">
    <property type="entry name" value="NADP-DEPENDENT MALIC ENZYME"/>
    <property type="match status" value="1"/>
</dbReference>
<dbReference type="InterPro" id="IPR012302">
    <property type="entry name" value="Malic_NAD-bd"/>
</dbReference>
<dbReference type="Gene3D" id="3.40.50.720">
    <property type="entry name" value="NAD(P)-binding Rossmann-like Domain"/>
    <property type="match status" value="1"/>
</dbReference>
<feature type="compositionally biased region" description="Low complexity" evidence="2">
    <location>
        <begin position="49"/>
        <end position="70"/>
    </location>
</feature>
<dbReference type="Gene3D" id="3.40.50.10950">
    <property type="match status" value="1"/>
</dbReference>
<feature type="compositionally biased region" description="Basic and acidic residues" evidence="2">
    <location>
        <begin position="33"/>
        <end position="45"/>
    </location>
</feature>
<dbReference type="SUPFAM" id="SSF53659">
    <property type="entry name" value="Isocitrate/Isopropylmalate dehydrogenase-like"/>
    <property type="match status" value="1"/>
</dbReference>
<evidence type="ECO:0000259" key="3">
    <source>
        <dbReference type="SMART" id="SM00919"/>
    </source>
</evidence>
<dbReference type="SUPFAM" id="SSF51735">
    <property type="entry name" value="NAD(P)-binding Rossmann-fold domains"/>
    <property type="match status" value="1"/>
</dbReference>
<feature type="domain" description="Malic enzyme N-terminal" evidence="4">
    <location>
        <begin position="86"/>
        <end position="219"/>
    </location>
</feature>
<gene>
    <name evidence="5" type="ORF">MQC88_11365</name>
</gene>